<comment type="pathway">
    <text evidence="5 17">Amino-acid biosynthesis; L-leucine biosynthesis; L-leucine from 3-methyl-2-oxobutanoate: step 4/4.</text>
</comment>
<keyword evidence="8 17" id="KW-0028">Amino-acid biosynthesis</keyword>
<dbReference type="InterPro" id="IPR005785">
    <property type="entry name" value="B_amino_transI"/>
</dbReference>
<dbReference type="PROSITE" id="PS00770">
    <property type="entry name" value="AA_TRANSFER_CLASS_4"/>
    <property type="match status" value="1"/>
</dbReference>
<dbReference type="InterPro" id="IPR043132">
    <property type="entry name" value="BCAT-like_C"/>
</dbReference>
<evidence type="ECO:0000313" key="19">
    <source>
        <dbReference type="Proteomes" id="UP000034235"/>
    </source>
</evidence>
<dbReference type="GO" id="GO:0052655">
    <property type="term" value="F:L-valine-2-oxoglutarate transaminase activity"/>
    <property type="evidence" value="ECO:0007669"/>
    <property type="project" value="RHEA"/>
</dbReference>
<dbReference type="UniPathway" id="UPA00049">
    <property type="reaction ID" value="UER00062"/>
</dbReference>
<evidence type="ECO:0000256" key="7">
    <source>
        <dbReference type="ARBA" id="ARBA00022576"/>
    </source>
</evidence>
<dbReference type="NCBIfam" id="NF005146">
    <property type="entry name" value="PRK06606.1"/>
    <property type="match status" value="1"/>
</dbReference>
<dbReference type="InterPro" id="IPR050571">
    <property type="entry name" value="Class-IV_PLP-Dep_Aminotrnsfr"/>
</dbReference>
<evidence type="ECO:0000256" key="9">
    <source>
        <dbReference type="ARBA" id="ARBA00022679"/>
    </source>
</evidence>
<comment type="cofactor">
    <cofactor evidence="1 16">
        <name>pyridoxal 5'-phosphate</name>
        <dbReference type="ChEBI" id="CHEBI:597326"/>
    </cofactor>
</comment>
<evidence type="ECO:0000256" key="16">
    <source>
        <dbReference type="RuleBase" id="RU004516"/>
    </source>
</evidence>
<dbReference type="PATRIC" id="fig|1618422.5.peg.298"/>
<evidence type="ECO:0000256" key="17">
    <source>
        <dbReference type="RuleBase" id="RU364094"/>
    </source>
</evidence>
<evidence type="ECO:0000256" key="6">
    <source>
        <dbReference type="ARBA" id="ARBA00009320"/>
    </source>
</evidence>
<evidence type="ECO:0000256" key="5">
    <source>
        <dbReference type="ARBA" id="ARBA00005072"/>
    </source>
</evidence>
<dbReference type="Pfam" id="PF01063">
    <property type="entry name" value="Aminotran_4"/>
    <property type="match status" value="1"/>
</dbReference>
<evidence type="ECO:0000313" key="18">
    <source>
        <dbReference type="EMBL" id="KKQ67366.1"/>
    </source>
</evidence>
<evidence type="ECO:0000256" key="8">
    <source>
        <dbReference type="ARBA" id="ARBA00022605"/>
    </source>
</evidence>
<keyword evidence="10 16" id="KW-0663">Pyridoxal phosphate</keyword>
<name>A0A0G0MR11_9BACT</name>
<evidence type="ECO:0000256" key="14">
    <source>
        <dbReference type="ARBA" id="ARBA00049229"/>
    </source>
</evidence>
<comment type="caution">
    <text evidence="18">The sequence shown here is derived from an EMBL/GenBank/DDBJ whole genome shotgun (WGS) entry which is preliminary data.</text>
</comment>
<organism evidence="18 19">
    <name type="scientific">Candidatus Daviesbacteria bacterium GW2011_GWA2_38_24</name>
    <dbReference type="NCBI Taxonomy" id="1618422"/>
    <lineage>
        <taxon>Bacteria</taxon>
        <taxon>Candidatus Daviesiibacteriota</taxon>
    </lineage>
</organism>
<dbReference type="GO" id="GO:0009097">
    <property type="term" value="P:isoleucine biosynthetic process"/>
    <property type="evidence" value="ECO:0007669"/>
    <property type="project" value="UniProtKB-UniPathway"/>
</dbReference>
<reference evidence="18 19" key="1">
    <citation type="journal article" date="2015" name="Nature">
        <title>rRNA introns, odd ribosomes, and small enigmatic genomes across a large radiation of phyla.</title>
        <authorList>
            <person name="Brown C.T."/>
            <person name="Hug L.A."/>
            <person name="Thomas B.C."/>
            <person name="Sharon I."/>
            <person name="Castelle C.J."/>
            <person name="Singh A."/>
            <person name="Wilkins M.J."/>
            <person name="Williams K.H."/>
            <person name="Banfield J.F."/>
        </authorList>
    </citation>
    <scope>NUCLEOTIDE SEQUENCE [LARGE SCALE GENOMIC DNA]</scope>
</reference>
<evidence type="ECO:0000256" key="1">
    <source>
        <dbReference type="ARBA" id="ARBA00001933"/>
    </source>
</evidence>
<comment type="function">
    <text evidence="2 17">Acts on leucine, isoleucine and valine.</text>
</comment>
<comment type="similarity">
    <text evidence="6 15">Belongs to the class-IV pyridoxal-phosphate-dependent aminotransferase family.</text>
</comment>
<dbReference type="GO" id="GO:0009098">
    <property type="term" value="P:L-leucine biosynthetic process"/>
    <property type="evidence" value="ECO:0007669"/>
    <property type="project" value="UniProtKB-UniPathway"/>
</dbReference>
<dbReference type="Gene3D" id="3.30.470.10">
    <property type="match status" value="1"/>
</dbReference>
<dbReference type="InterPro" id="IPR036038">
    <property type="entry name" value="Aminotransferase-like"/>
</dbReference>
<accession>A0A0G0MR11</accession>
<dbReference type="UniPathway" id="UPA00047">
    <property type="reaction ID" value="UER00058"/>
</dbReference>
<comment type="catalytic activity">
    <reaction evidence="14 17">
        <text>L-leucine + 2-oxoglutarate = 4-methyl-2-oxopentanoate + L-glutamate</text>
        <dbReference type="Rhea" id="RHEA:18321"/>
        <dbReference type="ChEBI" id="CHEBI:16810"/>
        <dbReference type="ChEBI" id="CHEBI:17865"/>
        <dbReference type="ChEBI" id="CHEBI:29985"/>
        <dbReference type="ChEBI" id="CHEBI:57427"/>
        <dbReference type="EC" id="2.6.1.42"/>
    </reaction>
</comment>
<keyword evidence="9 17" id="KW-0808">Transferase</keyword>
<evidence type="ECO:0000256" key="12">
    <source>
        <dbReference type="ARBA" id="ARBA00048212"/>
    </source>
</evidence>
<evidence type="ECO:0000256" key="10">
    <source>
        <dbReference type="ARBA" id="ARBA00022898"/>
    </source>
</evidence>
<dbReference type="PANTHER" id="PTHR42743">
    <property type="entry name" value="AMINO-ACID AMINOTRANSFERASE"/>
    <property type="match status" value="1"/>
</dbReference>
<dbReference type="GO" id="GO:0052656">
    <property type="term" value="F:L-isoleucine-2-oxoglutarate transaminase activity"/>
    <property type="evidence" value="ECO:0007669"/>
    <property type="project" value="RHEA"/>
</dbReference>
<dbReference type="NCBIfam" id="TIGR01122">
    <property type="entry name" value="ilvE_I"/>
    <property type="match status" value="1"/>
</dbReference>
<evidence type="ECO:0000256" key="2">
    <source>
        <dbReference type="ARBA" id="ARBA00003109"/>
    </source>
</evidence>
<evidence type="ECO:0000256" key="13">
    <source>
        <dbReference type="ARBA" id="ARBA00048798"/>
    </source>
</evidence>
<dbReference type="GO" id="GO:0052654">
    <property type="term" value="F:L-leucine-2-oxoglutarate transaminase activity"/>
    <property type="evidence" value="ECO:0007669"/>
    <property type="project" value="RHEA"/>
</dbReference>
<gene>
    <name evidence="17" type="primary">ilvE</name>
    <name evidence="18" type="ORF">US86_C0001G0293</name>
</gene>
<comment type="catalytic activity">
    <reaction evidence="13 17">
        <text>L-isoleucine + 2-oxoglutarate = (S)-3-methyl-2-oxopentanoate + L-glutamate</text>
        <dbReference type="Rhea" id="RHEA:24801"/>
        <dbReference type="ChEBI" id="CHEBI:16810"/>
        <dbReference type="ChEBI" id="CHEBI:29985"/>
        <dbReference type="ChEBI" id="CHEBI:35146"/>
        <dbReference type="ChEBI" id="CHEBI:58045"/>
        <dbReference type="EC" id="2.6.1.42"/>
    </reaction>
</comment>
<evidence type="ECO:0000256" key="15">
    <source>
        <dbReference type="RuleBase" id="RU004106"/>
    </source>
</evidence>
<evidence type="ECO:0000256" key="11">
    <source>
        <dbReference type="ARBA" id="ARBA00023304"/>
    </source>
</evidence>
<evidence type="ECO:0000256" key="4">
    <source>
        <dbReference type="ARBA" id="ARBA00004931"/>
    </source>
</evidence>
<comment type="catalytic activity">
    <reaction evidence="12 17">
        <text>L-valine + 2-oxoglutarate = 3-methyl-2-oxobutanoate + L-glutamate</text>
        <dbReference type="Rhea" id="RHEA:24813"/>
        <dbReference type="ChEBI" id="CHEBI:11851"/>
        <dbReference type="ChEBI" id="CHEBI:16810"/>
        <dbReference type="ChEBI" id="CHEBI:29985"/>
        <dbReference type="ChEBI" id="CHEBI:57762"/>
        <dbReference type="EC" id="2.6.1.42"/>
    </reaction>
</comment>
<dbReference type="InterPro" id="IPR018300">
    <property type="entry name" value="Aminotrans_IV_CS"/>
</dbReference>
<dbReference type="UniPathway" id="UPA00048">
    <property type="reaction ID" value="UER00073"/>
</dbReference>
<dbReference type="InterPro" id="IPR043131">
    <property type="entry name" value="BCAT-like_N"/>
</dbReference>
<dbReference type="CDD" id="cd01557">
    <property type="entry name" value="BCAT_beta_family"/>
    <property type="match status" value="1"/>
</dbReference>
<dbReference type="AlphaFoldDB" id="A0A0G0MR11"/>
<keyword evidence="7 17" id="KW-0032">Aminotransferase</keyword>
<comment type="pathway">
    <text evidence="3 17">Amino-acid biosynthesis; L-isoleucine biosynthesis; L-isoleucine from 2-oxobutanoate: step 4/4.</text>
</comment>
<sequence>MSRTFFFDGKFIPEEEAVIPVTAHALHYGTGVFEGIRAYYNKEQDALFIFRLKEHYERMVQSAKILFINIPHSVEELIKITVETLQKNFSKTDIYIRPLAFKSDAAVGNFNLKTLKDSFLIYTVPLGRYLDVEKGIRANTSSWKRISDNAIPPRGKITGAYANTALAKTESLLNGFDEALLLDERGHVVEGSAENLFLVKNGKVYTPPTSDDILVGITRDTIINLCKQDLKIDVIEKSIDRSEIYGADEVFLVGTGAEVTPVIEVDNRIIRNGSIGTVSKKLKDIYYQLVHGEYSNYNEYLTKVEKSI</sequence>
<proteinExistence type="inferred from homology"/>
<dbReference type="EMBL" id="LBUP01000001">
    <property type="protein sequence ID" value="KKQ67366.1"/>
    <property type="molecule type" value="Genomic_DNA"/>
</dbReference>
<dbReference type="SUPFAM" id="SSF56752">
    <property type="entry name" value="D-aminoacid aminotransferase-like PLP-dependent enzymes"/>
    <property type="match status" value="1"/>
</dbReference>
<protein>
    <recommendedName>
        <fullName evidence="17">Branched-chain-amino-acid aminotransferase</fullName>
        <shortName evidence="17">BCAT</shortName>
        <ecNumber evidence="17">2.6.1.42</ecNumber>
    </recommendedName>
</protein>
<dbReference type="Proteomes" id="UP000034235">
    <property type="component" value="Unassembled WGS sequence"/>
</dbReference>
<dbReference type="EC" id="2.6.1.42" evidence="17"/>
<keyword evidence="11 17" id="KW-0100">Branched-chain amino acid biosynthesis</keyword>
<dbReference type="FunFam" id="3.20.10.10:FF:000002">
    <property type="entry name" value="D-alanine aminotransferase"/>
    <property type="match status" value="1"/>
</dbReference>
<dbReference type="InterPro" id="IPR033939">
    <property type="entry name" value="BCAT_family"/>
</dbReference>
<dbReference type="Gene3D" id="3.20.10.10">
    <property type="entry name" value="D-amino Acid Aminotransferase, subunit A, domain 2"/>
    <property type="match status" value="1"/>
</dbReference>
<comment type="pathway">
    <text evidence="4 17">Amino-acid biosynthesis; L-valine biosynthesis; L-valine from pyruvate: step 4/4.</text>
</comment>
<dbReference type="GO" id="GO:0009099">
    <property type="term" value="P:L-valine biosynthetic process"/>
    <property type="evidence" value="ECO:0007669"/>
    <property type="project" value="UniProtKB-UniPathway"/>
</dbReference>
<dbReference type="PANTHER" id="PTHR42743:SF4">
    <property type="entry name" value="BRANCHED-CHAIN-AMINO-ACID AMINOTRANSFERASE-RELATED"/>
    <property type="match status" value="1"/>
</dbReference>
<evidence type="ECO:0000256" key="3">
    <source>
        <dbReference type="ARBA" id="ARBA00004824"/>
    </source>
</evidence>
<dbReference type="InterPro" id="IPR001544">
    <property type="entry name" value="Aminotrans_IV"/>
</dbReference>